<dbReference type="SUPFAM" id="SSF56436">
    <property type="entry name" value="C-type lectin-like"/>
    <property type="match status" value="1"/>
</dbReference>
<evidence type="ECO:0000256" key="1">
    <source>
        <dbReference type="SAM" id="SignalP"/>
    </source>
</evidence>
<sequence length="182" mass="20143">MSVALRMLFLQLVCILVVSVTSNYQGPYHSSSVTTTISLPAGYVHYPTVSSAYKIHQDGLSWSNAKDACIAEGGRLAVIDTHEKVGIVNGIRDPSTNVWVGIEKKNDNWVTADTQARLFYLPWGTNQPYGLGDCVAVKKSGTGLKNRLCFWSEPYVCEIRTVIVAPHNNYYQQPTKTGQYIP</sequence>
<dbReference type="KEGG" id="nlo:107218919"/>
<accession>A0A6J0BC02</accession>
<dbReference type="Pfam" id="PF00059">
    <property type="entry name" value="Lectin_C"/>
    <property type="match status" value="1"/>
</dbReference>
<dbReference type="Gene3D" id="3.10.100.10">
    <property type="entry name" value="Mannose-Binding Protein A, subunit A"/>
    <property type="match status" value="1"/>
</dbReference>
<organism evidence="4">
    <name type="scientific">Neodiprion lecontei</name>
    <name type="common">Redheaded pine sawfly</name>
    <dbReference type="NCBI Taxonomy" id="441921"/>
    <lineage>
        <taxon>Eukaryota</taxon>
        <taxon>Metazoa</taxon>
        <taxon>Ecdysozoa</taxon>
        <taxon>Arthropoda</taxon>
        <taxon>Hexapoda</taxon>
        <taxon>Insecta</taxon>
        <taxon>Pterygota</taxon>
        <taxon>Neoptera</taxon>
        <taxon>Endopterygota</taxon>
        <taxon>Hymenoptera</taxon>
        <taxon>Tenthredinoidea</taxon>
        <taxon>Diprionidae</taxon>
        <taxon>Diprioninae</taxon>
        <taxon>Neodiprion</taxon>
    </lineage>
</organism>
<feature type="chain" id="PRO_5046371228" evidence="1">
    <location>
        <begin position="23"/>
        <end position="182"/>
    </location>
</feature>
<feature type="signal peptide" evidence="1">
    <location>
        <begin position="1"/>
        <end position="22"/>
    </location>
</feature>
<protein>
    <submittedName>
        <fullName evidence="4">C-type lectin domain family 4 member E-like</fullName>
    </submittedName>
</protein>
<dbReference type="FunCoup" id="A0A6J0BC02">
    <property type="interactions" value="93"/>
</dbReference>
<evidence type="ECO:0000259" key="2">
    <source>
        <dbReference type="PROSITE" id="PS50041"/>
    </source>
</evidence>
<dbReference type="PROSITE" id="PS50041">
    <property type="entry name" value="C_TYPE_LECTIN_2"/>
    <property type="match status" value="1"/>
</dbReference>
<dbReference type="SMART" id="SM00034">
    <property type="entry name" value="CLECT"/>
    <property type="match status" value="1"/>
</dbReference>
<proteinExistence type="predicted"/>
<dbReference type="OrthoDB" id="7357196at2759"/>
<dbReference type="InterPro" id="IPR050111">
    <property type="entry name" value="C-type_lectin/snaclec_domain"/>
</dbReference>
<dbReference type="CDD" id="cd00037">
    <property type="entry name" value="CLECT"/>
    <property type="match status" value="1"/>
</dbReference>
<dbReference type="GeneID" id="107218919"/>
<feature type="domain" description="C-type lectin" evidence="2">
    <location>
        <begin position="48"/>
        <end position="158"/>
    </location>
</feature>
<dbReference type="Proteomes" id="UP000829291">
    <property type="component" value="Chromosome 6"/>
</dbReference>
<dbReference type="InterPro" id="IPR016186">
    <property type="entry name" value="C-type_lectin-like/link_sf"/>
</dbReference>
<dbReference type="InParanoid" id="A0A6J0BC02"/>
<dbReference type="InterPro" id="IPR016187">
    <property type="entry name" value="CTDL_fold"/>
</dbReference>
<name>A0A6J0BC02_NEOLC</name>
<dbReference type="RefSeq" id="XP_015512450.2">
    <property type="nucleotide sequence ID" value="XM_015656964.2"/>
</dbReference>
<evidence type="ECO:0000313" key="3">
    <source>
        <dbReference type="Proteomes" id="UP000829291"/>
    </source>
</evidence>
<keyword evidence="1" id="KW-0732">Signal</keyword>
<dbReference type="PANTHER" id="PTHR22803">
    <property type="entry name" value="MANNOSE, PHOSPHOLIPASE, LECTIN RECEPTOR RELATED"/>
    <property type="match status" value="1"/>
</dbReference>
<keyword evidence="3" id="KW-1185">Reference proteome</keyword>
<evidence type="ECO:0000313" key="4">
    <source>
        <dbReference type="RefSeq" id="XP_015512450.2"/>
    </source>
</evidence>
<gene>
    <name evidence="4" type="primary">LOC107218919</name>
</gene>
<reference evidence="4" key="1">
    <citation type="submission" date="2025-08" db="UniProtKB">
        <authorList>
            <consortium name="RefSeq"/>
        </authorList>
    </citation>
    <scope>IDENTIFICATION</scope>
    <source>
        <tissue evidence="4">Thorax and Abdomen</tissue>
    </source>
</reference>
<dbReference type="InterPro" id="IPR001304">
    <property type="entry name" value="C-type_lectin-like"/>
</dbReference>